<evidence type="ECO:0000259" key="7">
    <source>
        <dbReference type="Pfam" id="PF01699"/>
    </source>
</evidence>
<gene>
    <name evidence="8" type="ORF">IE81DRAFT_321533</name>
</gene>
<feature type="transmembrane region" description="Helical" evidence="6">
    <location>
        <begin position="91"/>
        <end position="115"/>
    </location>
</feature>
<keyword evidence="3 6" id="KW-1133">Transmembrane helix</keyword>
<feature type="transmembrane region" description="Helical" evidence="6">
    <location>
        <begin position="345"/>
        <end position="363"/>
    </location>
</feature>
<evidence type="ECO:0000313" key="8">
    <source>
        <dbReference type="EMBL" id="PWN44137.1"/>
    </source>
</evidence>
<proteinExistence type="predicted"/>
<feature type="transmembrane region" description="Helical" evidence="6">
    <location>
        <begin position="442"/>
        <end position="462"/>
    </location>
</feature>
<protein>
    <recommendedName>
        <fullName evidence="7">Sodium/calcium exchanger membrane region domain-containing protein</fullName>
    </recommendedName>
</protein>
<sequence length="463" mass="49907">MPAFSQLMPASASQIARENMSLPASASYTIATLISSTLTLILATKWTLDAACVIARRAKVHETIVALLLSGIAWEQLVIIIFSLLQHRPDLILSISVGTCLLNNTLLFGVHLVLLPRRSLRSFSTSSINYTLLQSIFCIPIAILLGVTFDVYPPLFKSRWSRYMKRAAHINGILLVVVFVAYLAFTALALYKGHLQHPEDPDSDDDASSASSSDADSESGEVEETRSAHSERSAASFVPAGLLAQASGAHTTITTPLLSRLRNQPRSALSFHFFVLIASLALMIAGGVLIPHSAIHLARNIDMRLPLLALTLLPALVSLPSRIWNVINEQQPNLDGLLVEISSKNIFLLTFGVGLSLLAGVTHDVSPSHSSSLSSDPATLLLDLSVPNDQYATLSSSLAPTSGPLEAQDLLLLSLSSLALLLFASLSSLALLILAGTKTHRIVGLAFALTWIMWTVAQWTVWR</sequence>
<keyword evidence="2 6" id="KW-0812">Transmembrane</keyword>
<evidence type="ECO:0000256" key="5">
    <source>
        <dbReference type="SAM" id="MobiDB-lite"/>
    </source>
</evidence>
<dbReference type="GeneID" id="37035243"/>
<dbReference type="Proteomes" id="UP000245783">
    <property type="component" value="Unassembled WGS sequence"/>
</dbReference>
<dbReference type="OrthoDB" id="2127281at2759"/>
<dbReference type="GO" id="GO:0055085">
    <property type="term" value="P:transmembrane transport"/>
    <property type="evidence" value="ECO:0007669"/>
    <property type="project" value="InterPro"/>
</dbReference>
<keyword evidence="9" id="KW-1185">Reference proteome</keyword>
<name>A0A316W2L2_9BASI</name>
<dbReference type="STRING" id="1522189.A0A316W2L2"/>
<feature type="compositionally biased region" description="Basic and acidic residues" evidence="5">
    <location>
        <begin position="223"/>
        <end position="232"/>
    </location>
</feature>
<evidence type="ECO:0000256" key="6">
    <source>
        <dbReference type="SAM" id="Phobius"/>
    </source>
</evidence>
<dbReference type="RefSeq" id="XP_025371297.1">
    <property type="nucleotide sequence ID" value="XM_025513373.1"/>
</dbReference>
<feature type="domain" description="Sodium/calcium exchanger membrane region" evidence="7">
    <location>
        <begin position="30"/>
        <end position="186"/>
    </location>
</feature>
<accession>A0A316W2L2</accession>
<reference evidence="8 9" key="1">
    <citation type="journal article" date="2018" name="Mol. Biol. Evol.">
        <title>Broad Genomic Sampling Reveals a Smut Pathogenic Ancestry of the Fungal Clade Ustilaginomycotina.</title>
        <authorList>
            <person name="Kijpornyongpan T."/>
            <person name="Mondo S.J."/>
            <person name="Barry K."/>
            <person name="Sandor L."/>
            <person name="Lee J."/>
            <person name="Lipzen A."/>
            <person name="Pangilinan J."/>
            <person name="LaButti K."/>
            <person name="Hainaut M."/>
            <person name="Henrissat B."/>
            <person name="Grigoriev I.V."/>
            <person name="Spatafora J.W."/>
            <person name="Aime M.C."/>
        </authorList>
    </citation>
    <scope>NUCLEOTIDE SEQUENCE [LARGE SCALE GENOMIC DNA]</scope>
    <source>
        <strain evidence="8 9">MCA 4658</strain>
    </source>
</reference>
<dbReference type="InParanoid" id="A0A316W2L2"/>
<dbReference type="AlphaFoldDB" id="A0A316W2L2"/>
<dbReference type="InterPro" id="IPR004837">
    <property type="entry name" value="NaCa_Exmemb"/>
</dbReference>
<keyword evidence="4 6" id="KW-0472">Membrane</keyword>
<feature type="transmembrane region" description="Helical" evidence="6">
    <location>
        <begin position="169"/>
        <end position="191"/>
    </location>
</feature>
<feature type="transmembrane region" description="Helical" evidence="6">
    <location>
        <begin position="64"/>
        <end position="85"/>
    </location>
</feature>
<feature type="transmembrane region" description="Helical" evidence="6">
    <location>
        <begin position="410"/>
        <end position="435"/>
    </location>
</feature>
<evidence type="ECO:0000256" key="4">
    <source>
        <dbReference type="ARBA" id="ARBA00023136"/>
    </source>
</evidence>
<organism evidence="8 9">
    <name type="scientific">Ceraceosorus guamensis</name>
    <dbReference type="NCBI Taxonomy" id="1522189"/>
    <lineage>
        <taxon>Eukaryota</taxon>
        <taxon>Fungi</taxon>
        <taxon>Dikarya</taxon>
        <taxon>Basidiomycota</taxon>
        <taxon>Ustilaginomycotina</taxon>
        <taxon>Exobasidiomycetes</taxon>
        <taxon>Ceraceosorales</taxon>
        <taxon>Ceraceosoraceae</taxon>
        <taxon>Ceraceosorus</taxon>
    </lineage>
</organism>
<feature type="transmembrane region" description="Helical" evidence="6">
    <location>
        <begin position="269"/>
        <end position="291"/>
    </location>
</feature>
<dbReference type="GO" id="GO:0016020">
    <property type="term" value="C:membrane"/>
    <property type="evidence" value="ECO:0007669"/>
    <property type="project" value="UniProtKB-SubCell"/>
</dbReference>
<dbReference type="Pfam" id="PF01699">
    <property type="entry name" value="Na_Ca_ex"/>
    <property type="match status" value="1"/>
</dbReference>
<feature type="transmembrane region" description="Helical" evidence="6">
    <location>
        <begin position="127"/>
        <end position="149"/>
    </location>
</feature>
<feature type="transmembrane region" description="Helical" evidence="6">
    <location>
        <begin position="20"/>
        <end position="43"/>
    </location>
</feature>
<evidence type="ECO:0000256" key="2">
    <source>
        <dbReference type="ARBA" id="ARBA00022692"/>
    </source>
</evidence>
<comment type="subcellular location">
    <subcellularLocation>
        <location evidence="1">Membrane</location>
        <topology evidence="1">Multi-pass membrane protein</topology>
    </subcellularLocation>
</comment>
<feature type="region of interest" description="Disordered" evidence="5">
    <location>
        <begin position="199"/>
        <end position="233"/>
    </location>
</feature>
<feature type="transmembrane region" description="Helical" evidence="6">
    <location>
        <begin position="303"/>
        <end position="324"/>
    </location>
</feature>
<evidence type="ECO:0000256" key="1">
    <source>
        <dbReference type="ARBA" id="ARBA00004141"/>
    </source>
</evidence>
<dbReference type="EMBL" id="KZ819363">
    <property type="protein sequence ID" value="PWN44137.1"/>
    <property type="molecule type" value="Genomic_DNA"/>
</dbReference>
<evidence type="ECO:0000313" key="9">
    <source>
        <dbReference type="Proteomes" id="UP000245783"/>
    </source>
</evidence>
<evidence type="ECO:0000256" key="3">
    <source>
        <dbReference type="ARBA" id="ARBA00022989"/>
    </source>
</evidence>